<dbReference type="AlphaFoldDB" id="A0A2P2E7V5"/>
<dbReference type="Proteomes" id="UP000245086">
    <property type="component" value="Unassembled WGS sequence"/>
</dbReference>
<proteinExistence type="predicted"/>
<sequence>MVKPILNDFLTWEALNPLAACFEASRRQSLLWRLSKWKKAKPKAAATELVHS</sequence>
<name>A0A2P2E7V5_9PROT</name>
<protein>
    <submittedName>
        <fullName evidence="1">Uncharacterized protein</fullName>
    </submittedName>
</protein>
<organism evidence="1 2">
    <name type="scientific">Candidatus Phycosocius bacilliformis</name>
    <dbReference type="NCBI Taxonomy" id="1445552"/>
    <lineage>
        <taxon>Bacteria</taxon>
        <taxon>Pseudomonadati</taxon>
        <taxon>Pseudomonadota</taxon>
        <taxon>Alphaproteobacteria</taxon>
        <taxon>Caulobacterales</taxon>
        <taxon>Caulobacterales incertae sedis</taxon>
        <taxon>Candidatus Phycosocius</taxon>
    </lineage>
</organism>
<gene>
    <name evidence="1" type="ORF">PbB2_00803</name>
</gene>
<evidence type="ECO:0000313" key="2">
    <source>
        <dbReference type="Proteomes" id="UP000245086"/>
    </source>
</evidence>
<reference evidence="1" key="1">
    <citation type="journal article" date="2018" name="Genome Announc.">
        <title>Draft Genome Sequence of "Candidatus Phycosocius bacilliformis," an Alphaproteobacterial Ectosymbiont of the Hydrocarbon-Producing Green Alga Botryococcus braunii.</title>
        <authorList>
            <person name="Tanabe Y."/>
            <person name="Yamaguchi H."/>
            <person name="Watanabe M.M."/>
        </authorList>
    </citation>
    <scope>NUCLEOTIDE SEQUENCE [LARGE SCALE GENOMIC DNA]</scope>
    <source>
        <strain evidence="1">BOTRYCO-2</strain>
    </source>
</reference>
<accession>A0A2P2E7V5</accession>
<dbReference type="EMBL" id="BFBR01000002">
    <property type="protein sequence ID" value="GBF57143.1"/>
    <property type="molecule type" value="Genomic_DNA"/>
</dbReference>
<keyword evidence="2" id="KW-1185">Reference proteome</keyword>
<evidence type="ECO:0000313" key="1">
    <source>
        <dbReference type="EMBL" id="GBF57143.1"/>
    </source>
</evidence>
<comment type="caution">
    <text evidence="1">The sequence shown here is derived from an EMBL/GenBank/DDBJ whole genome shotgun (WGS) entry which is preliminary data.</text>
</comment>